<accession>A0ABU1XUU1</accession>
<evidence type="ECO:0000256" key="4">
    <source>
        <dbReference type="PROSITE-ProRule" id="PRU00284"/>
    </source>
</evidence>
<reference evidence="8 9" key="1">
    <citation type="submission" date="2023-07" db="EMBL/GenBank/DDBJ databases">
        <title>Sorghum-associated microbial communities from plants grown in Nebraska, USA.</title>
        <authorList>
            <person name="Schachtman D."/>
        </authorList>
    </citation>
    <scope>NUCLEOTIDE SEQUENCE [LARGE SCALE GENOMIC DNA]</scope>
    <source>
        <strain evidence="8 9">4099</strain>
    </source>
</reference>
<dbReference type="PANTHER" id="PTHR43531">
    <property type="entry name" value="PROTEIN ICFG"/>
    <property type="match status" value="1"/>
</dbReference>
<dbReference type="InterPro" id="IPR051310">
    <property type="entry name" value="MCP_chemotaxis"/>
</dbReference>
<dbReference type="Pfam" id="PF00015">
    <property type="entry name" value="MCPsignal"/>
    <property type="match status" value="1"/>
</dbReference>
<proteinExistence type="inferred from homology"/>
<comment type="similarity">
    <text evidence="3">Belongs to the methyl-accepting chemotaxis (MCP) protein family.</text>
</comment>
<dbReference type="SUPFAM" id="SSF158472">
    <property type="entry name" value="HAMP domain-like"/>
    <property type="match status" value="1"/>
</dbReference>
<dbReference type="PROSITE" id="PS50111">
    <property type="entry name" value="CHEMOTAXIS_TRANSDUC_2"/>
    <property type="match status" value="1"/>
</dbReference>
<dbReference type="Pfam" id="PF00672">
    <property type="entry name" value="HAMP"/>
    <property type="match status" value="1"/>
</dbReference>
<dbReference type="CDD" id="cd11386">
    <property type="entry name" value="MCP_signal"/>
    <property type="match status" value="1"/>
</dbReference>
<dbReference type="PROSITE" id="PS50885">
    <property type="entry name" value="HAMP"/>
    <property type="match status" value="2"/>
</dbReference>
<keyword evidence="9" id="KW-1185">Reference proteome</keyword>
<sequence>MQRALQHATIGTRLSLAAGLAAGLCLLLLAVIVYRDSAAVYEEQARVSLADAADTIGESVALYERTLVDNTQRLGSAFAAMLPAGSPALDAASTVVVGERETPTLLLGGQVANLDFASVDRFTENTGAVATIFARDADALVRVTTSLTNDAGNRVIGTALDAAHPAYARLFAGESYTGRARLFGRDYMTHYRPLLDAEGALVGSLFIGLDYTEGLAALTTRLRETRIGGDGYIVVVDRSGDAPVLVSHPAGIDGDPLALADAGEQATLIALLADPAANGDLRMSLSPDGSASPASADLHAVAFEPWNWVLVAVKPRQHAEAVLGAMRWKVAGVSLFALFVLVTAIVVASRRLVSRPLARAITIADRVAAGDLDTTITTVGHDETAKLLQALARMQDGLRQRAEADLVVARENLRIRTALDSVTTHVMIADTARDIVYVNRPLQLMLAEAQADLRRDLPAFDAATLVGSNIDGFHRAPEHQAAMLAKLRDTHRAQIHVGGRTMQLIINPVLAADGRQEGFVVEWADRTAEVRVEAEVSRIVAAAAAGDMSGRVRTDDKQGFLLQLAQQLNGLLDANATSLDQVSSVLTALAGGDLTARMDGDFQGVFAQMRDDANATMGQLAGIVAQIQDASGAIGTASSEIASGNNDLSQRTEQQAANLEETAASMEELTSTVRQNADHARQANQLAIGAASVASQGGDVVSQVVTTMTDIEKSSRKIGDIISVIDGIAFQTNILALNAAVEAARAGEQGRGFAVVASEVRTLAQRSAAAAKEIKGLIDDSTSKVSDGAALAGQAGKTMGEIVSSVQRVTDIMSEIAAASQEQASGIEQVNQTITQMDETTQQNAALVEEASAAARSMEEQAAALSQTVSVFRLQSDSGTLPPARGRAITQDRVIA</sequence>
<evidence type="ECO:0000256" key="5">
    <source>
        <dbReference type="SAM" id="Phobius"/>
    </source>
</evidence>
<dbReference type="Gene3D" id="3.30.450.20">
    <property type="entry name" value="PAS domain"/>
    <property type="match status" value="1"/>
</dbReference>
<dbReference type="CDD" id="cd18774">
    <property type="entry name" value="PDC2_HK_sensor"/>
    <property type="match status" value="1"/>
</dbReference>
<name>A0ABU1XUU1_9GAMM</name>
<dbReference type="InterPro" id="IPR004090">
    <property type="entry name" value="Chemotax_Me-accpt_rcpt"/>
</dbReference>
<dbReference type="Pfam" id="PF17201">
    <property type="entry name" value="Cache_3-Cache_2"/>
    <property type="match status" value="1"/>
</dbReference>
<organism evidence="8 9">
    <name type="scientific">Luteimonas terrae</name>
    <dbReference type="NCBI Taxonomy" id="1530191"/>
    <lineage>
        <taxon>Bacteria</taxon>
        <taxon>Pseudomonadati</taxon>
        <taxon>Pseudomonadota</taxon>
        <taxon>Gammaproteobacteria</taxon>
        <taxon>Lysobacterales</taxon>
        <taxon>Lysobacteraceae</taxon>
        <taxon>Luteimonas</taxon>
    </lineage>
</organism>
<comment type="caution">
    <text evidence="8">The sequence shown here is derived from an EMBL/GenBank/DDBJ whole genome shotgun (WGS) entry which is preliminary data.</text>
</comment>
<feature type="domain" description="HAMP" evidence="7">
    <location>
        <begin position="579"/>
        <end position="625"/>
    </location>
</feature>
<keyword evidence="2 4" id="KW-0807">Transducer</keyword>
<dbReference type="Proteomes" id="UP001256588">
    <property type="component" value="Unassembled WGS sequence"/>
</dbReference>
<feature type="domain" description="HAMP" evidence="7">
    <location>
        <begin position="351"/>
        <end position="403"/>
    </location>
</feature>
<dbReference type="SMART" id="SM00283">
    <property type="entry name" value="MA"/>
    <property type="match status" value="1"/>
</dbReference>
<dbReference type="RefSeq" id="WP_310233676.1">
    <property type="nucleotide sequence ID" value="NZ_JAVDWO010000004.1"/>
</dbReference>
<dbReference type="InterPro" id="IPR029151">
    <property type="entry name" value="Sensor-like_sf"/>
</dbReference>
<dbReference type="Gene3D" id="1.10.287.950">
    <property type="entry name" value="Methyl-accepting chemotaxis protein"/>
    <property type="match status" value="1"/>
</dbReference>
<dbReference type="SUPFAM" id="SSF103190">
    <property type="entry name" value="Sensory domain-like"/>
    <property type="match status" value="1"/>
</dbReference>
<dbReference type="PRINTS" id="PR00260">
    <property type="entry name" value="CHEMTRNSDUCR"/>
</dbReference>
<evidence type="ECO:0000313" key="8">
    <source>
        <dbReference type="EMBL" id="MDR7192526.1"/>
    </source>
</evidence>
<evidence type="ECO:0000256" key="3">
    <source>
        <dbReference type="ARBA" id="ARBA00029447"/>
    </source>
</evidence>
<keyword evidence="5" id="KW-1133">Transmembrane helix</keyword>
<evidence type="ECO:0000313" key="9">
    <source>
        <dbReference type="Proteomes" id="UP001256588"/>
    </source>
</evidence>
<dbReference type="EMBL" id="JAVDWO010000004">
    <property type="protein sequence ID" value="MDR7192526.1"/>
    <property type="molecule type" value="Genomic_DNA"/>
</dbReference>
<evidence type="ECO:0000256" key="2">
    <source>
        <dbReference type="ARBA" id="ARBA00023224"/>
    </source>
</evidence>
<dbReference type="InterPro" id="IPR033462">
    <property type="entry name" value="Cache_3-Cache_2"/>
</dbReference>
<dbReference type="PANTHER" id="PTHR43531:SF14">
    <property type="entry name" value="METHYL-ACCEPTING CHEMOTAXIS PROTEIN I-RELATED"/>
    <property type="match status" value="1"/>
</dbReference>
<dbReference type="InterPro" id="IPR003660">
    <property type="entry name" value="HAMP_dom"/>
</dbReference>
<dbReference type="Pfam" id="PF18947">
    <property type="entry name" value="HAMP_2"/>
    <property type="match status" value="1"/>
</dbReference>
<keyword evidence="1" id="KW-0488">Methylation</keyword>
<keyword evidence="5" id="KW-0472">Membrane</keyword>
<feature type="domain" description="Methyl-accepting transducer" evidence="6">
    <location>
        <begin position="630"/>
        <end position="859"/>
    </location>
</feature>
<evidence type="ECO:0000259" key="6">
    <source>
        <dbReference type="PROSITE" id="PS50111"/>
    </source>
</evidence>
<dbReference type="SMART" id="SM00304">
    <property type="entry name" value="HAMP"/>
    <property type="match status" value="2"/>
</dbReference>
<dbReference type="InterPro" id="IPR004089">
    <property type="entry name" value="MCPsignal_dom"/>
</dbReference>
<dbReference type="CDD" id="cd06225">
    <property type="entry name" value="HAMP"/>
    <property type="match status" value="1"/>
</dbReference>
<dbReference type="Gene3D" id="1.20.120.1530">
    <property type="match status" value="1"/>
</dbReference>
<protein>
    <submittedName>
        <fullName evidence="8">Methyl-accepting chemotaxis protein</fullName>
    </submittedName>
</protein>
<dbReference type="Gene3D" id="6.10.340.10">
    <property type="match status" value="1"/>
</dbReference>
<dbReference type="SUPFAM" id="SSF58104">
    <property type="entry name" value="Methyl-accepting chemotaxis protein (MCP) signaling domain"/>
    <property type="match status" value="1"/>
</dbReference>
<evidence type="ECO:0000259" key="7">
    <source>
        <dbReference type="PROSITE" id="PS50885"/>
    </source>
</evidence>
<evidence type="ECO:0000256" key="1">
    <source>
        <dbReference type="ARBA" id="ARBA00022481"/>
    </source>
</evidence>
<feature type="transmembrane region" description="Helical" evidence="5">
    <location>
        <begin position="328"/>
        <end position="349"/>
    </location>
</feature>
<gene>
    <name evidence="8" type="ORF">J2W68_001240</name>
</gene>
<keyword evidence="5" id="KW-0812">Transmembrane</keyword>